<dbReference type="PANTHER" id="PTHR12419:SF115">
    <property type="entry name" value="PROTEIN OVARIAN TUMOR LOCUS-RELATED"/>
    <property type="match status" value="1"/>
</dbReference>
<dbReference type="PROSITE" id="PS50802">
    <property type="entry name" value="OTU"/>
    <property type="match status" value="1"/>
</dbReference>
<dbReference type="PANTHER" id="PTHR12419">
    <property type="entry name" value="OTU DOMAIN CONTAINING PROTEIN"/>
    <property type="match status" value="1"/>
</dbReference>
<comment type="caution">
    <text evidence="3">The sequence shown here is derived from an EMBL/GenBank/DDBJ whole genome shotgun (WGS) entry which is preliminary data.</text>
</comment>
<dbReference type="GO" id="GO:0004843">
    <property type="term" value="F:cysteine-type deubiquitinase activity"/>
    <property type="evidence" value="ECO:0007669"/>
    <property type="project" value="TreeGrafter"/>
</dbReference>
<dbReference type="Pfam" id="PF02338">
    <property type="entry name" value="OTU"/>
    <property type="match status" value="1"/>
</dbReference>
<dbReference type="InterPro" id="IPR049770">
    <property type="entry name" value="OTU_Tudor"/>
</dbReference>
<dbReference type="InParanoid" id="A0A6L2QBH7"/>
<protein>
    <recommendedName>
        <fullName evidence="2">OTU domain-containing protein</fullName>
    </recommendedName>
</protein>
<dbReference type="Proteomes" id="UP000502823">
    <property type="component" value="Unassembled WGS sequence"/>
</dbReference>
<evidence type="ECO:0000313" key="3">
    <source>
        <dbReference type="EMBL" id="GFG39207.1"/>
    </source>
</evidence>
<feature type="domain" description="OTU" evidence="2">
    <location>
        <begin position="23"/>
        <end position="144"/>
    </location>
</feature>
<feature type="compositionally biased region" description="Polar residues" evidence="1">
    <location>
        <begin position="518"/>
        <end position="527"/>
    </location>
</feature>
<reference evidence="4" key="1">
    <citation type="submission" date="2020-01" db="EMBL/GenBank/DDBJ databases">
        <title>Draft genome sequence of the Termite Coptotermes fromosanus.</title>
        <authorList>
            <person name="Itakura S."/>
            <person name="Yosikawa Y."/>
            <person name="Umezawa K."/>
        </authorList>
    </citation>
    <scope>NUCLEOTIDE SEQUENCE [LARGE SCALE GENOMIC DNA]</scope>
</reference>
<organism evidence="3 4">
    <name type="scientific">Coptotermes formosanus</name>
    <name type="common">Formosan subterranean termite</name>
    <dbReference type="NCBI Taxonomy" id="36987"/>
    <lineage>
        <taxon>Eukaryota</taxon>
        <taxon>Metazoa</taxon>
        <taxon>Ecdysozoa</taxon>
        <taxon>Arthropoda</taxon>
        <taxon>Hexapoda</taxon>
        <taxon>Insecta</taxon>
        <taxon>Pterygota</taxon>
        <taxon>Neoptera</taxon>
        <taxon>Polyneoptera</taxon>
        <taxon>Dictyoptera</taxon>
        <taxon>Blattodea</taxon>
        <taxon>Blattoidea</taxon>
        <taxon>Termitoidae</taxon>
        <taxon>Rhinotermitidae</taxon>
        <taxon>Coptotermes</taxon>
    </lineage>
</organism>
<feature type="compositionally biased region" description="Polar residues" evidence="1">
    <location>
        <begin position="779"/>
        <end position="790"/>
    </location>
</feature>
<dbReference type="SUPFAM" id="SSF54001">
    <property type="entry name" value="Cysteine proteinases"/>
    <property type="match status" value="1"/>
</dbReference>
<feature type="region of interest" description="Disordered" evidence="1">
    <location>
        <begin position="779"/>
        <end position="810"/>
    </location>
</feature>
<sequence length="1023" mass="113821">MVPRRPYPKPTGPMDQWLESQGYYRKHTARDGSCLFRAVSEQVFYVQAVHQKVRRQCVQFIQRNKHKFEEFLKEPLEEYVARMLDPREWGGKMEINAMALLYRRDVLVFEEVGKSPDVATNYGFSKKILLCFSPDNHYDSVYPKLYIVKAAFCQSLVYEVLYKNVFQLPDVNYAVNKMLHDKTSRVQRDRLINEDHLVSCGSFGFSMEISLESNKEYKDHEDMNINVKELLAQGATPFPYKVAKALDQNIYRNIEFDIWNDFRREMKFGWYKNNGELQVGVKCLVKLHPDRNFHAHIQEMSPDKGPVIVFVEELGEKCTVPYDNLEPLPKTEKPQWALPYKHCHQLSSAQQKSALLALTDLGGKWKKSKVGKPRKIKENTIHTPLSPRLQYSGKMNAGPIKYPTQHNARYLREQMGNQQVELPFQNFSPENFTHLQNYNNVRMEIPASMVLEQPNSTASPVMTQAVIMSLASPSTAANNRASSSIIKSGDRGRSSPERCLSPPQQPDSTTDVPCLQQPVMTDSVDPTSLSSSQFLPFTTYSNPPALVSQAPLPGCGPQSESGTTNAGIMNLSTCFSDTVCAKSTTPPHMMCNTGVSGVNVAGAGLTGGNDQPSRDFSGNLFQPVNFMAQRSVQIGGNDLPLSDLSTLRFFYNLGHDYFRLSCMYWPHSVPQAKPSFLPSPTAVPNYGENPAFSSPMMAANNMTNEHHMLDPTSSLQENLYQAGQDVAQNLMLSKDHIVHVAADSDKTGFCTNNGDNECITWQPKQGDMEASNILQKTFNSGVASRSNKNSSDGRDSRIQNPHIGKPHQNQTRHIEAYEAQINTQHSEDLEGSCGHTAGSPVHISPPPMLTTGYNIPPPTVPYAFTPMPPMLYNHTMVPFYFPMDSDQGMMLVPYYPQYTVSSPVQLELQDNADASAIVPDVQAVPSQFTGSVYSSAKQSGNIESGCVPPCTIYPQPPTPLLFQQSSSVPTGVYPTGTGPEANISVPRWMQTVSSLPHMTPTPCMLQSPPTAPIGAPVAYSAST</sequence>
<dbReference type="InterPro" id="IPR003323">
    <property type="entry name" value="OTU_dom"/>
</dbReference>
<feature type="region of interest" description="Disordered" evidence="1">
    <location>
        <begin position="472"/>
        <end position="527"/>
    </location>
</feature>
<keyword evidence="4" id="KW-1185">Reference proteome</keyword>
<proteinExistence type="predicted"/>
<dbReference type="CDD" id="cd20380">
    <property type="entry name" value="Tudor_TDRD13-like"/>
    <property type="match status" value="1"/>
</dbReference>
<evidence type="ECO:0000259" key="2">
    <source>
        <dbReference type="PROSITE" id="PS50802"/>
    </source>
</evidence>
<dbReference type="GO" id="GO:0061578">
    <property type="term" value="F:K63-linked deubiquitinase activity"/>
    <property type="evidence" value="ECO:0007669"/>
    <property type="project" value="TreeGrafter"/>
</dbReference>
<accession>A0A6L2QBH7</accession>
<dbReference type="EMBL" id="BLKM01000881">
    <property type="protein sequence ID" value="GFG39207.1"/>
    <property type="molecule type" value="Genomic_DNA"/>
</dbReference>
<evidence type="ECO:0000256" key="1">
    <source>
        <dbReference type="SAM" id="MobiDB-lite"/>
    </source>
</evidence>
<evidence type="ECO:0000313" key="4">
    <source>
        <dbReference type="Proteomes" id="UP000502823"/>
    </source>
</evidence>
<dbReference type="GO" id="GO:0016579">
    <property type="term" value="P:protein deubiquitination"/>
    <property type="evidence" value="ECO:0007669"/>
    <property type="project" value="TreeGrafter"/>
</dbReference>
<gene>
    <name evidence="3" type="ORF">Cfor_11272</name>
</gene>
<dbReference type="OrthoDB" id="10017659at2759"/>
<dbReference type="InterPro" id="IPR050704">
    <property type="entry name" value="Peptidase_C85-like"/>
</dbReference>
<dbReference type="AlphaFoldDB" id="A0A6L2QBH7"/>
<name>A0A6L2QBH7_COPFO</name>
<dbReference type="InterPro" id="IPR038765">
    <property type="entry name" value="Papain-like_cys_pep_sf"/>
</dbReference>
<dbReference type="FunCoup" id="A0A6L2QBH7">
    <property type="interactions" value="217"/>
</dbReference>
<dbReference type="Gene3D" id="3.90.70.80">
    <property type="match status" value="1"/>
</dbReference>
<feature type="compositionally biased region" description="Polar residues" evidence="1">
    <location>
        <begin position="472"/>
        <end position="486"/>
    </location>
</feature>